<dbReference type="KEGG" id="uth:DKZ56_03425"/>
<dbReference type="PROSITE" id="PS50994">
    <property type="entry name" value="INTEGRASE"/>
    <property type="match status" value="1"/>
</dbReference>
<dbReference type="AlphaFoldDB" id="A0A4P6UR23"/>
<comment type="similarity">
    <text evidence="1">Belongs to the transposase IS21/IS408/IS1162 family.</text>
</comment>
<evidence type="ECO:0000256" key="1">
    <source>
        <dbReference type="ARBA" id="ARBA00009277"/>
    </source>
</evidence>
<dbReference type="InterPro" id="IPR054353">
    <property type="entry name" value="IstA-like_C"/>
</dbReference>
<evidence type="ECO:0000256" key="3">
    <source>
        <dbReference type="ARBA" id="ARBA00023125"/>
    </source>
</evidence>
<dbReference type="Pfam" id="PF02796">
    <property type="entry name" value="HTH_7"/>
    <property type="match status" value="1"/>
</dbReference>
<sequence>MEEKLVLYIEIHQLRTKRLRISQIARKLKISRNTVYKYLNMTFEEAVEEFGTIERKKKLDPYRDWIVTWLQENPSMSGAQILDWLQEKFPDLQVGESTVRRYVKEMREIYQIEKTDEPREHEAVDELPPGKQMQVDWGQTIQKTIDNKDIKLYFIAFVLSHSRQKYMEWQDRPFTTKDTIRCHENAFRYFGGMTEEIVYDQDNLIAVSENAGDLILTKKFQAYVNERKFQIYLCRKADPQSKGKIENVVKYIKYNFAAHRIFSTIGDWNEKAWNWLERTGNYKVHQTIKKRPYEVYQLEKKHLRKISSPLSLTESNPIEIITRNVNKDNTIRYKSNRYSVPIGTYTKCSTVNLQINNEKLIIIEPTTGEILAKHTISLEKGKLIKNTNHARDHTESLDMLKQRVLHLFPTGEASRQYIDEICQRYKRYRRDQLLILQRVAENDPHWIPMALEKCIREKLYSANAFQDVVNYLKLQESNPILEIQVNSTKLVSSIAVETRDFNTYIQRMGGKTNE</sequence>
<dbReference type="NCBIfam" id="NF033546">
    <property type="entry name" value="transpos_IS21"/>
    <property type="match status" value="1"/>
</dbReference>
<feature type="domain" description="Integrase catalytic" evidence="6">
    <location>
        <begin position="124"/>
        <end position="300"/>
    </location>
</feature>
<dbReference type="InterPro" id="IPR006120">
    <property type="entry name" value="Resolvase_HTH_dom"/>
</dbReference>
<keyword evidence="2" id="KW-0815">Transposition</keyword>
<accession>A0A4P6UR23</accession>
<dbReference type="Proteomes" id="UP000291151">
    <property type="component" value="Chromosome"/>
</dbReference>
<protein>
    <submittedName>
        <fullName evidence="7">IS21 family transposase</fullName>
    </submittedName>
</protein>
<evidence type="ECO:0000313" key="7">
    <source>
        <dbReference type="EMBL" id="QBK24997.1"/>
    </source>
</evidence>
<feature type="domain" description="HTH IS21-type" evidence="5">
    <location>
        <begin position="6"/>
        <end position="70"/>
    </location>
</feature>
<dbReference type="InterPro" id="IPR012337">
    <property type="entry name" value="RNaseH-like_sf"/>
</dbReference>
<dbReference type="GO" id="GO:0003677">
    <property type="term" value="F:DNA binding"/>
    <property type="evidence" value="ECO:0007669"/>
    <property type="project" value="UniProtKB-KW"/>
</dbReference>
<dbReference type="PANTHER" id="PTHR35004">
    <property type="entry name" value="TRANSPOSASE RV3428C-RELATED"/>
    <property type="match status" value="1"/>
</dbReference>
<evidence type="ECO:0000313" key="8">
    <source>
        <dbReference type="Proteomes" id="UP000291151"/>
    </source>
</evidence>
<keyword evidence="3" id="KW-0238">DNA-binding</keyword>
<reference evidence="7 8" key="1">
    <citation type="submission" date="2019-02" db="EMBL/GenBank/DDBJ databases">
        <title>Ureibacillus thermophilus.</title>
        <authorList>
            <person name="Sunny J.S."/>
            <person name="Natarajan A."/>
            <person name="Saleena L.M."/>
        </authorList>
    </citation>
    <scope>NUCLEOTIDE SEQUENCE [LARGE SCALE GENOMIC DNA]</scope>
    <source>
        <strain evidence="7 8">LM102</strain>
    </source>
</reference>
<dbReference type="InterPro" id="IPR001584">
    <property type="entry name" value="Integrase_cat-core"/>
</dbReference>
<keyword evidence="4" id="KW-0233">DNA recombination</keyword>
<organism evidence="7 8">
    <name type="scientific">Ureibacillus thermophilus</name>
    <dbReference type="NCBI Taxonomy" id="367743"/>
    <lineage>
        <taxon>Bacteria</taxon>
        <taxon>Bacillati</taxon>
        <taxon>Bacillota</taxon>
        <taxon>Bacilli</taxon>
        <taxon>Bacillales</taxon>
        <taxon>Caryophanaceae</taxon>
        <taxon>Ureibacillus</taxon>
    </lineage>
</organism>
<dbReference type="PROSITE" id="PS50531">
    <property type="entry name" value="HTH_IS21"/>
    <property type="match status" value="1"/>
</dbReference>
<dbReference type="InterPro" id="IPR036397">
    <property type="entry name" value="RNaseH_sf"/>
</dbReference>
<dbReference type="GO" id="GO:0000150">
    <property type="term" value="F:DNA strand exchange activity"/>
    <property type="evidence" value="ECO:0007669"/>
    <property type="project" value="InterPro"/>
</dbReference>
<evidence type="ECO:0000256" key="2">
    <source>
        <dbReference type="ARBA" id="ARBA00022578"/>
    </source>
</evidence>
<dbReference type="InterPro" id="IPR009057">
    <property type="entry name" value="Homeodomain-like_sf"/>
</dbReference>
<evidence type="ECO:0000259" key="6">
    <source>
        <dbReference type="PROSITE" id="PS50994"/>
    </source>
</evidence>
<dbReference type="PANTHER" id="PTHR35004:SF6">
    <property type="entry name" value="TRANSPOSASE"/>
    <property type="match status" value="1"/>
</dbReference>
<dbReference type="Gene3D" id="1.10.10.60">
    <property type="entry name" value="Homeodomain-like"/>
    <property type="match status" value="1"/>
</dbReference>
<dbReference type="GO" id="GO:0032196">
    <property type="term" value="P:transposition"/>
    <property type="evidence" value="ECO:0007669"/>
    <property type="project" value="UniProtKB-KW"/>
</dbReference>
<dbReference type="EMBL" id="CP036528">
    <property type="protein sequence ID" value="QBK24997.1"/>
    <property type="molecule type" value="Genomic_DNA"/>
</dbReference>
<proteinExistence type="inferred from homology"/>
<evidence type="ECO:0000259" key="5">
    <source>
        <dbReference type="PROSITE" id="PS50531"/>
    </source>
</evidence>
<dbReference type="InterPro" id="IPR017894">
    <property type="entry name" value="HTH_IS21_transposase_type"/>
</dbReference>
<name>A0A4P6UR23_9BACL</name>
<gene>
    <name evidence="7" type="ORF">DKZ56_03425</name>
</gene>
<dbReference type="Pfam" id="PF22483">
    <property type="entry name" value="Mu-transpos_C_2"/>
    <property type="match status" value="1"/>
</dbReference>
<dbReference type="Gene3D" id="3.30.420.10">
    <property type="entry name" value="Ribonuclease H-like superfamily/Ribonuclease H"/>
    <property type="match status" value="1"/>
</dbReference>
<dbReference type="GO" id="GO:0015074">
    <property type="term" value="P:DNA integration"/>
    <property type="evidence" value="ECO:0007669"/>
    <property type="project" value="InterPro"/>
</dbReference>
<keyword evidence="8" id="KW-1185">Reference proteome</keyword>
<dbReference type="SUPFAM" id="SSF53098">
    <property type="entry name" value="Ribonuclease H-like"/>
    <property type="match status" value="1"/>
</dbReference>
<evidence type="ECO:0000256" key="4">
    <source>
        <dbReference type="ARBA" id="ARBA00023172"/>
    </source>
</evidence>
<dbReference type="SUPFAM" id="SSF46689">
    <property type="entry name" value="Homeodomain-like"/>
    <property type="match status" value="1"/>
</dbReference>